<evidence type="ECO:0000313" key="11">
    <source>
        <dbReference type="Proteomes" id="UP000241048"/>
    </source>
</evidence>
<evidence type="ECO:0000256" key="2">
    <source>
        <dbReference type="ARBA" id="ARBA00022670"/>
    </source>
</evidence>
<dbReference type="Proteomes" id="UP000241048">
    <property type="component" value="Unassembled WGS sequence"/>
</dbReference>
<evidence type="ECO:0000259" key="9">
    <source>
        <dbReference type="PROSITE" id="PS50249"/>
    </source>
</evidence>
<keyword evidence="11" id="KW-1185">Reference proteome</keyword>
<proteinExistence type="inferred from homology"/>
<keyword evidence="5" id="KW-0862">Zinc</keyword>
<dbReference type="PROSITE" id="PS01302">
    <property type="entry name" value="UPF0758"/>
    <property type="match status" value="1"/>
</dbReference>
<dbReference type="Pfam" id="PF04002">
    <property type="entry name" value="RadC"/>
    <property type="match status" value="1"/>
</dbReference>
<dbReference type="InterPro" id="IPR020891">
    <property type="entry name" value="UPF0758_CS"/>
</dbReference>
<feature type="region of interest" description="Disordered" evidence="8">
    <location>
        <begin position="1"/>
        <end position="25"/>
    </location>
</feature>
<evidence type="ECO:0000256" key="7">
    <source>
        <dbReference type="RuleBase" id="RU003797"/>
    </source>
</evidence>
<dbReference type="GO" id="GO:0008237">
    <property type="term" value="F:metallopeptidase activity"/>
    <property type="evidence" value="ECO:0007669"/>
    <property type="project" value="UniProtKB-KW"/>
</dbReference>
<dbReference type="InterPro" id="IPR037518">
    <property type="entry name" value="MPN"/>
</dbReference>
<keyword evidence="6" id="KW-0482">Metalloprotease</keyword>
<evidence type="ECO:0000256" key="1">
    <source>
        <dbReference type="ARBA" id="ARBA00010243"/>
    </source>
</evidence>
<dbReference type="GO" id="GO:0006508">
    <property type="term" value="P:proteolysis"/>
    <property type="evidence" value="ECO:0007669"/>
    <property type="project" value="UniProtKB-KW"/>
</dbReference>
<reference evidence="10 11" key="1">
    <citation type="submission" date="2018-03" db="EMBL/GenBank/DDBJ databases">
        <title>Lachnoclostridium SNUG30386 gen.nov., sp.nov., isolated from human faeces.</title>
        <authorList>
            <person name="Seo B."/>
            <person name="Jeon K."/>
            <person name="Ko G."/>
        </authorList>
    </citation>
    <scope>NUCLEOTIDE SEQUENCE [LARGE SCALE GENOMIC DNA]</scope>
    <source>
        <strain evidence="10 11">SNUG30386</strain>
    </source>
</reference>
<comment type="similarity">
    <text evidence="1 7">Belongs to the UPF0758 family.</text>
</comment>
<dbReference type="Gene3D" id="3.40.140.10">
    <property type="entry name" value="Cytidine Deaminase, domain 2"/>
    <property type="match status" value="1"/>
</dbReference>
<dbReference type="InterPro" id="IPR001405">
    <property type="entry name" value="UPF0758"/>
</dbReference>
<evidence type="ECO:0000256" key="4">
    <source>
        <dbReference type="ARBA" id="ARBA00022801"/>
    </source>
</evidence>
<keyword evidence="2" id="KW-0645">Protease</keyword>
<evidence type="ECO:0000256" key="3">
    <source>
        <dbReference type="ARBA" id="ARBA00022723"/>
    </source>
</evidence>
<dbReference type="AlphaFoldDB" id="A0A2T3FTM7"/>
<dbReference type="PANTHER" id="PTHR30471">
    <property type="entry name" value="DNA REPAIR PROTEIN RADC"/>
    <property type="match status" value="1"/>
</dbReference>
<sequence>MKKETEKPVKSSEPAGGWRLTMKDIPEKDRPYEKCEREGVGALTDAELLAILIRTGNRQESALSLATRILAQAQPPGILGLLHLTLPELMEQKGIGRVKGIELLCVGELSQRIWRTLTLSEAPAFTAPEAIAAFYMEEMRHKEQEEMHLMILNTKQKLIRDILLFRGTFNHSPASPREIFIEALRYHAASIVLVHNHPSGDPTPSAEDRRTTVRIQEAGAMLGIRLLDHVIIGEQAYFSFKERGILSL</sequence>
<dbReference type="RefSeq" id="WP_106999849.1">
    <property type="nucleotide sequence ID" value="NZ_PYLO01000001.1"/>
</dbReference>
<accession>A0A2T3FTM7</accession>
<dbReference type="PANTHER" id="PTHR30471:SF3">
    <property type="entry name" value="UPF0758 PROTEIN YEES-RELATED"/>
    <property type="match status" value="1"/>
</dbReference>
<gene>
    <name evidence="10" type="ORF">C7U56_01370</name>
</gene>
<evidence type="ECO:0000313" key="10">
    <source>
        <dbReference type="EMBL" id="PST38638.1"/>
    </source>
</evidence>
<dbReference type="Pfam" id="PF20582">
    <property type="entry name" value="UPF0758_N"/>
    <property type="match status" value="1"/>
</dbReference>
<dbReference type="PROSITE" id="PS50249">
    <property type="entry name" value="MPN"/>
    <property type="match status" value="1"/>
</dbReference>
<keyword evidence="3" id="KW-0479">Metal-binding</keyword>
<dbReference type="EMBL" id="PYLO01000001">
    <property type="protein sequence ID" value="PST38638.1"/>
    <property type="molecule type" value="Genomic_DNA"/>
</dbReference>
<feature type="compositionally biased region" description="Basic and acidic residues" evidence="8">
    <location>
        <begin position="1"/>
        <end position="10"/>
    </location>
</feature>
<evidence type="ECO:0000256" key="8">
    <source>
        <dbReference type="SAM" id="MobiDB-lite"/>
    </source>
</evidence>
<dbReference type="InterPro" id="IPR025657">
    <property type="entry name" value="RadC_JAB"/>
</dbReference>
<dbReference type="NCBIfam" id="NF000642">
    <property type="entry name" value="PRK00024.1"/>
    <property type="match status" value="1"/>
</dbReference>
<dbReference type="NCBIfam" id="TIGR00608">
    <property type="entry name" value="radc"/>
    <property type="match status" value="1"/>
</dbReference>
<evidence type="ECO:0000256" key="6">
    <source>
        <dbReference type="ARBA" id="ARBA00023049"/>
    </source>
</evidence>
<dbReference type="GO" id="GO:0046872">
    <property type="term" value="F:metal ion binding"/>
    <property type="evidence" value="ECO:0007669"/>
    <property type="project" value="UniProtKB-KW"/>
</dbReference>
<organism evidence="10 11">
    <name type="scientific">Clostridium fessum</name>
    <dbReference type="NCBI Taxonomy" id="2126740"/>
    <lineage>
        <taxon>Bacteria</taxon>
        <taxon>Bacillati</taxon>
        <taxon>Bacillota</taxon>
        <taxon>Clostridia</taxon>
        <taxon>Eubacteriales</taxon>
        <taxon>Clostridiaceae</taxon>
        <taxon>Clostridium</taxon>
    </lineage>
</organism>
<keyword evidence="4" id="KW-0378">Hydrolase</keyword>
<dbReference type="InterPro" id="IPR046778">
    <property type="entry name" value="UPF0758_N"/>
</dbReference>
<protein>
    <recommendedName>
        <fullName evidence="9">MPN domain-containing protein</fullName>
    </recommendedName>
</protein>
<dbReference type="CDD" id="cd08071">
    <property type="entry name" value="MPN_DUF2466"/>
    <property type="match status" value="1"/>
</dbReference>
<evidence type="ECO:0000256" key="5">
    <source>
        <dbReference type="ARBA" id="ARBA00022833"/>
    </source>
</evidence>
<dbReference type="SUPFAM" id="SSF102712">
    <property type="entry name" value="JAB1/MPN domain"/>
    <property type="match status" value="1"/>
</dbReference>
<name>A0A2T3FTM7_9CLOT</name>
<comment type="caution">
    <text evidence="10">The sequence shown here is derived from an EMBL/GenBank/DDBJ whole genome shotgun (WGS) entry which is preliminary data.</text>
</comment>
<feature type="domain" description="MPN" evidence="9">
    <location>
        <begin position="124"/>
        <end position="246"/>
    </location>
</feature>